<organism evidence="2 3">
    <name type="scientific">Williamsia serinedens</name>
    <dbReference type="NCBI Taxonomy" id="391736"/>
    <lineage>
        <taxon>Bacteria</taxon>
        <taxon>Bacillati</taxon>
        <taxon>Actinomycetota</taxon>
        <taxon>Actinomycetes</taxon>
        <taxon>Mycobacteriales</taxon>
        <taxon>Nocardiaceae</taxon>
        <taxon>Williamsia</taxon>
    </lineage>
</organism>
<protein>
    <submittedName>
        <fullName evidence="2">HNH endonuclease</fullName>
    </submittedName>
</protein>
<gene>
    <name evidence="2" type="ORF">LX12_004252</name>
</gene>
<dbReference type="Proteomes" id="UP001205740">
    <property type="component" value="Unassembled WGS sequence"/>
</dbReference>
<dbReference type="GO" id="GO:0004519">
    <property type="term" value="F:endonuclease activity"/>
    <property type="evidence" value="ECO:0007669"/>
    <property type="project" value="UniProtKB-KW"/>
</dbReference>
<dbReference type="PANTHER" id="PTHR33877">
    <property type="entry name" value="SLL1193 PROTEIN"/>
    <property type="match status" value="1"/>
</dbReference>
<dbReference type="Gene3D" id="1.10.30.50">
    <property type="match status" value="1"/>
</dbReference>
<comment type="caution">
    <text evidence="2">The sequence shown here is derived from an EMBL/GenBank/DDBJ whole genome shotgun (WGS) entry which is preliminary data.</text>
</comment>
<name>A0ABT1H715_9NOCA</name>
<dbReference type="CDD" id="cd00085">
    <property type="entry name" value="HNHc"/>
    <property type="match status" value="1"/>
</dbReference>
<dbReference type="InterPro" id="IPR002711">
    <property type="entry name" value="HNH"/>
</dbReference>
<reference evidence="2 3" key="1">
    <citation type="submission" date="2022-06" db="EMBL/GenBank/DDBJ databases">
        <title>Genomic Encyclopedia of Archaeal and Bacterial Type Strains, Phase II (KMG-II): from individual species to whole genera.</title>
        <authorList>
            <person name="Goeker M."/>
        </authorList>
    </citation>
    <scope>NUCLEOTIDE SEQUENCE [LARGE SCALE GENOMIC DNA]</scope>
    <source>
        <strain evidence="2 3">DSM 45037</strain>
    </source>
</reference>
<sequence length="268" mass="30325">MEEHNQIAGYLDELRRSERLTLGTSAAGSQSHLASFENRSAFNYQRDRNVSSGSASNVHTCSLQTVRNASNDPLKYLSKYFNIKPEESRLTQVEALGAEVARLEGAVRNLSEREESLLASFDPPRFIVEHYWDRFMAKVGVRLNSVEIPYPEYIFEYVSAGGNSSQVARIILDTETIDHLVFFLAEKIRFKRSAAGQRALMTARLRSEIKQRDNFTCQGCGVSVMVEPHLLLEVDHIIPVSRGGLSVRENLQTLCWRCNRTKSNRLPA</sequence>
<dbReference type="PANTHER" id="PTHR33877:SF1">
    <property type="entry name" value="TYPE IV METHYL-DIRECTED RESTRICTION ENZYME ECOKMCRA"/>
    <property type="match status" value="1"/>
</dbReference>
<keyword evidence="2" id="KW-0378">Hydrolase</keyword>
<accession>A0ABT1H715</accession>
<proteinExistence type="predicted"/>
<keyword evidence="2" id="KW-0255">Endonuclease</keyword>
<dbReference type="SMART" id="SM00507">
    <property type="entry name" value="HNHc"/>
    <property type="match status" value="1"/>
</dbReference>
<evidence type="ECO:0000313" key="3">
    <source>
        <dbReference type="Proteomes" id="UP001205740"/>
    </source>
</evidence>
<feature type="domain" description="HNH nuclease" evidence="1">
    <location>
        <begin position="204"/>
        <end position="260"/>
    </location>
</feature>
<keyword evidence="2" id="KW-0540">Nuclease</keyword>
<dbReference type="Pfam" id="PF01844">
    <property type="entry name" value="HNH"/>
    <property type="match status" value="1"/>
</dbReference>
<keyword evidence="3" id="KW-1185">Reference proteome</keyword>
<dbReference type="EMBL" id="JAMTCG010000011">
    <property type="protein sequence ID" value="MCP2163039.1"/>
    <property type="molecule type" value="Genomic_DNA"/>
</dbReference>
<dbReference type="InterPro" id="IPR003615">
    <property type="entry name" value="HNH_nuc"/>
</dbReference>
<dbReference type="InterPro" id="IPR052892">
    <property type="entry name" value="NA-targeting_endonuclease"/>
</dbReference>
<evidence type="ECO:0000313" key="2">
    <source>
        <dbReference type="EMBL" id="MCP2163039.1"/>
    </source>
</evidence>
<evidence type="ECO:0000259" key="1">
    <source>
        <dbReference type="SMART" id="SM00507"/>
    </source>
</evidence>